<keyword evidence="2" id="KW-1185">Reference proteome</keyword>
<comment type="caution">
    <text evidence="1">The sequence shown here is derived from an EMBL/GenBank/DDBJ whole genome shotgun (WGS) entry which is preliminary data.</text>
</comment>
<dbReference type="EMBL" id="CAJVQB010131748">
    <property type="protein sequence ID" value="CAG8853982.1"/>
    <property type="molecule type" value="Genomic_DNA"/>
</dbReference>
<evidence type="ECO:0000313" key="1">
    <source>
        <dbReference type="EMBL" id="CAG8853982.1"/>
    </source>
</evidence>
<proteinExistence type="predicted"/>
<evidence type="ECO:0000313" key="2">
    <source>
        <dbReference type="Proteomes" id="UP000789901"/>
    </source>
</evidence>
<organism evidence="1 2">
    <name type="scientific">Gigaspora margarita</name>
    <dbReference type="NCBI Taxonomy" id="4874"/>
    <lineage>
        <taxon>Eukaryota</taxon>
        <taxon>Fungi</taxon>
        <taxon>Fungi incertae sedis</taxon>
        <taxon>Mucoromycota</taxon>
        <taxon>Glomeromycotina</taxon>
        <taxon>Glomeromycetes</taxon>
        <taxon>Diversisporales</taxon>
        <taxon>Gigasporaceae</taxon>
        <taxon>Gigaspora</taxon>
    </lineage>
</organism>
<accession>A0ABN7XFF9</accession>
<reference evidence="1 2" key="1">
    <citation type="submission" date="2021-06" db="EMBL/GenBank/DDBJ databases">
        <authorList>
            <person name="Kallberg Y."/>
            <person name="Tangrot J."/>
            <person name="Rosling A."/>
        </authorList>
    </citation>
    <scope>NUCLEOTIDE SEQUENCE [LARGE SCALE GENOMIC DNA]</scope>
    <source>
        <strain evidence="1 2">120-4 pot B 10/14</strain>
    </source>
</reference>
<dbReference type="InterPro" id="IPR036397">
    <property type="entry name" value="RNaseH_sf"/>
</dbReference>
<protein>
    <submittedName>
        <fullName evidence="1">2982_t:CDS:1</fullName>
    </submittedName>
</protein>
<dbReference type="Proteomes" id="UP000789901">
    <property type="component" value="Unassembled WGS sequence"/>
</dbReference>
<sequence>MSKSLDYYTVKTGYNRMNDLIKKCNNNIKFIYVKDHSGNEVNKKADNWHI</sequence>
<dbReference type="Gene3D" id="3.30.420.10">
    <property type="entry name" value="Ribonuclease H-like superfamily/Ribonuclease H"/>
    <property type="match status" value="1"/>
</dbReference>
<gene>
    <name evidence="1" type="ORF">GMARGA_LOCUS42803</name>
</gene>
<name>A0ABN7XFF9_GIGMA</name>